<name>A0AAD6I3M2_PENCN</name>
<feature type="signal peptide" evidence="1">
    <location>
        <begin position="1"/>
        <end position="24"/>
    </location>
</feature>
<reference evidence="3" key="2">
    <citation type="submission" date="2023-01" db="EMBL/GenBank/DDBJ databases">
        <authorList>
            <person name="Petersen C."/>
        </authorList>
    </citation>
    <scope>NUCLEOTIDE SEQUENCE</scope>
    <source>
        <strain evidence="3">IBT 15450</strain>
    </source>
</reference>
<evidence type="ECO:0000313" key="4">
    <source>
        <dbReference type="Proteomes" id="UP001219568"/>
    </source>
</evidence>
<sequence>MVRLFNLLLVCGAQFLAEFPSTQAQGLTGQGSGVAGARFGQGSGSRGGLGRGCCCEEPEPEPETPVECNPQCPSAHSKIFQCKGRAFKQFCGIHVATPTLREFAVSSYQECFDSCVQDTDCHALDFADNHCWLKTQGVDPPPKVMPKNQDISIIFL</sequence>
<gene>
    <name evidence="3" type="ORF">N7460_010451</name>
</gene>
<dbReference type="AlphaFoldDB" id="A0AAD6I3M2"/>
<protein>
    <recommendedName>
        <fullName evidence="2">Apple domain-containing protein</fullName>
    </recommendedName>
</protein>
<feature type="chain" id="PRO_5042293528" description="Apple domain-containing protein" evidence="1">
    <location>
        <begin position="25"/>
        <end position="156"/>
    </location>
</feature>
<evidence type="ECO:0000313" key="3">
    <source>
        <dbReference type="EMBL" id="KAJ6030185.1"/>
    </source>
</evidence>
<evidence type="ECO:0000256" key="1">
    <source>
        <dbReference type="SAM" id="SignalP"/>
    </source>
</evidence>
<dbReference type="EMBL" id="JAQJZL010000014">
    <property type="protein sequence ID" value="KAJ6030185.1"/>
    <property type="molecule type" value="Genomic_DNA"/>
</dbReference>
<keyword evidence="1" id="KW-0732">Signal</keyword>
<evidence type="ECO:0000259" key="2">
    <source>
        <dbReference type="PROSITE" id="PS50948"/>
    </source>
</evidence>
<proteinExistence type="predicted"/>
<organism evidence="3 4">
    <name type="scientific">Penicillium canescens</name>
    <dbReference type="NCBI Taxonomy" id="5083"/>
    <lineage>
        <taxon>Eukaryota</taxon>
        <taxon>Fungi</taxon>
        <taxon>Dikarya</taxon>
        <taxon>Ascomycota</taxon>
        <taxon>Pezizomycotina</taxon>
        <taxon>Eurotiomycetes</taxon>
        <taxon>Eurotiomycetidae</taxon>
        <taxon>Eurotiales</taxon>
        <taxon>Aspergillaceae</taxon>
        <taxon>Penicillium</taxon>
    </lineage>
</organism>
<dbReference type="Pfam" id="PF00024">
    <property type="entry name" value="PAN_1"/>
    <property type="match status" value="1"/>
</dbReference>
<feature type="domain" description="Apple" evidence="2">
    <location>
        <begin position="82"/>
        <end position="156"/>
    </location>
</feature>
<dbReference type="Proteomes" id="UP001219568">
    <property type="component" value="Unassembled WGS sequence"/>
</dbReference>
<keyword evidence="4" id="KW-1185">Reference proteome</keyword>
<dbReference type="PROSITE" id="PS50948">
    <property type="entry name" value="PAN"/>
    <property type="match status" value="1"/>
</dbReference>
<dbReference type="Gene3D" id="3.50.4.10">
    <property type="entry name" value="Hepatocyte Growth Factor"/>
    <property type="match status" value="1"/>
</dbReference>
<dbReference type="InterPro" id="IPR003609">
    <property type="entry name" value="Pan_app"/>
</dbReference>
<comment type="caution">
    <text evidence="3">The sequence shown here is derived from an EMBL/GenBank/DDBJ whole genome shotgun (WGS) entry which is preliminary data.</text>
</comment>
<accession>A0AAD6I3M2</accession>
<reference evidence="3" key="1">
    <citation type="journal article" date="2023" name="IMA Fungus">
        <title>Comparative genomic study of the Penicillium genus elucidates a diverse pangenome and 15 lateral gene transfer events.</title>
        <authorList>
            <person name="Petersen C."/>
            <person name="Sorensen T."/>
            <person name="Nielsen M.R."/>
            <person name="Sondergaard T.E."/>
            <person name="Sorensen J.L."/>
            <person name="Fitzpatrick D.A."/>
            <person name="Frisvad J.C."/>
            <person name="Nielsen K.L."/>
        </authorList>
    </citation>
    <scope>NUCLEOTIDE SEQUENCE</scope>
    <source>
        <strain evidence="3">IBT 15450</strain>
    </source>
</reference>